<dbReference type="InterPro" id="IPR002563">
    <property type="entry name" value="Flavin_Rdtase-like_dom"/>
</dbReference>
<dbReference type="InterPro" id="IPR050268">
    <property type="entry name" value="NADH-dep_flavin_reductase"/>
</dbReference>
<organism evidence="3 4">
    <name type="scientific">Actinokineospora fastidiosa</name>
    <dbReference type="NCBI Taxonomy" id="1816"/>
    <lineage>
        <taxon>Bacteria</taxon>
        <taxon>Bacillati</taxon>
        <taxon>Actinomycetota</taxon>
        <taxon>Actinomycetes</taxon>
        <taxon>Pseudonocardiales</taxon>
        <taxon>Pseudonocardiaceae</taxon>
        <taxon>Actinokineospora</taxon>
    </lineage>
</organism>
<dbReference type="InterPro" id="IPR012349">
    <property type="entry name" value="Split_barrel_FMN-bd"/>
</dbReference>
<dbReference type="GO" id="GO:0006208">
    <property type="term" value="P:pyrimidine nucleobase catabolic process"/>
    <property type="evidence" value="ECO:0007669"/>
    <property type="project" value="TreeGrafter"/>
</dbReference>
<keyword evidence="1" id="KW-0560">Oxidoreductase</keyword>
<dbReference type="Pfam" id="PF01613">
    <property type="entry name" value="Flavin_Reduct"/>
    <property type="match status" value="1"/>
</dbReference>
<proteinExistence type="predicted"/>
<dbReference type="Gene3D" id="2.30.110.10">
    <property type="entry name" value="Electron Transport, Fmn-binding Protein, Chain A"/>
    <property type="match status" value="1"/>
</dbReference>
<evidence type="ECO:0000313" key="3">
    <source>
        <dbReference type="EMBL" id="GGS46629.1"/>
    </source>
</evidence>
<sequence>MTARVLAEQAVASVFPDAMARLAAGLAVVTTRDAEAPRGLLVSSLCSYSVAPPSVLLTIDRGSRSYRPLTEGAEFGVHLLADTQAAVADRFARRGADKFAGLAWEWDDGVPRLRGVPVYLRCALAMVFAHGDHAVVIGEVAAARVGRGDPLVYFGRRYDWRLRGPA</sequence>
<gene>
    <name evidence="3" type="ORF">GCM10010171_47300</name>
</gene>
<evidence type="ECO:0000256" key="1">
    <source>
        <dbReference type="ARBA" id="ARBA00023002"/>
    </source>
</evidence>
<accession>A0A918GMA9</accession>
<dbReference type="AlphaFoldDB" id="A0A918GMA9"/>
<dbReference type="SUPFAM" id="SSF50475">
    <property type="entry name" value="FMN-binding split barrel"/>
    <property type="match status" value="1"/>
</dbReference>
<feature type="domain" description="Flavin reductase like" evidence="2">
    <location>
        <begin position="19"/>
        <end position="160"/>
    </location>
</feature>
<keyword evidence="4" id="KW-1185">Reference proteome</keyword>
<dbReference type="GO" id="GO:0010181">
    <property type="term" value="F:FMN binding"/>
    <property type="evidence" value="ECO:0007669"/>
    <property type="project" value="InterPro"/>
</dbReference>
<dbReference type="RefSeq" id="WP_189212759.1">
    <property type="nucleotide sequence ID" value="NZ_BMRB01000004.1"/>
</dbReference>
<dbReference type="EMBL" id="BMRB01000004">
    <property type="protein sequence ID" value="GGS46629.1"/>
    <property type="molecule type" value="Genomic_DNA"/>
</dbReference>
<dbReference type="Proteomes" id="UP000660680">
    <property type="component" value="Unassembled WGS sequence"/>
</dbReference>
<comment type="caution">
    <text evidence="3">The sequence shown here is derived from an EMBL/GenBank/DDBJ whole genome shotgun (WGS) entry which is preliminary data.</text>
</comment>
<name>A0A918GMA9_9PSEU</name>
<dbReference type="PANTHER" id="PTHR30466:SF1">
    <property type="entry name" value="FMN REDUCTASE (NADH) RUTF"/>
    <property type="match status" value="1"/>
</dbReference>
<reference evidence="3" key="1">
    <citation type="journal article" date="2014" name="Int. J. Syst. Evol. Microbiol.">
        <title>Complete genome sequence of Corynebacterium casei LMG S-19264T (=DSM 44701T), isolated from a smear-ripened cheese.</title>
        <authorList>
            <consortium name="US DOE Joint Genome Institute (JGI-PGF)"/>
            <person name="Walter F."/>
            <person name="Albersmeier A."/>
            <person name="Kalinowski J."/>
            <person name="Ruckert C."/>
        </authorList>
    </citation>
    <scope>NUCLEOTIDE SEQUENCE</scope>
    <source>
        <strain evidence="3">JCM 3276</strain>
    </source>
</reference>
<dbReference type="GO" id="GO:0042602">
    <property type="term" value="F:riboflavin reductase (NADPH) activity"/>
    <property type="evidence" value="ECO:0007669"/>
    <property type="project" value="TreeGrafter"/>
</dbReference>
<protein>
    <submittedName>
        <fullName evidence="3">Flavin oxidoreductase</fullName>
    </submittedName>
</protein>
<dbReference type="PANTHER" id="PTHR30466">
    <property type="entry name" value="FLAVIN REDUCTASE"/>
    <property type="match status" value="1"/>
</dbReference>
<dbReference type="SMART" id="SM00903">
    <property type="entry name" value="Flavin_Reduct"/>
    <property type="match status" value="1"/>
</dbReference>
<evidence type="ECO:0000259" key="2">
    <source>
        <dbReference type="SMART" id="SM00903"/>
    </source>
</evidence>
<reference evidence="3" key="2">
    <citation type="submission" date="2020-09" db="EMBL/GenBank/DDBJ databases">
        <authorList>
            <person name="Sun Q."/>
            <person name="Ohkuma M."/>
        </authorList>
    </citation>
    <scope>NUCLEOTIDE SEQUENCE</scope>
    <source>
        <strain evidence="3">JCM 3276</strain>
    </source>
</reference>
<evidence type="ECO:0000313" key="4">
    <source>
        <dbReference type="Proteomes" id="UP000660680"/>
    </source>
</evidence>